<evidence type="ECO:0000256" key="1">
    <source>
        <dbReference type="SAM" id="Phobius"/>
    </source>
</evidence>
<dbReference type="STRING" id="8022.A0A060YEH9"/>
<proteinExistence type="predicted"/>
<dbReference type="PaxDb" id="8022-A0A060YEH9"/>
<accession>A0A060YEH9</accession>
<dbReference type="PANTHER" id="PTHR45736:SF3">
    <property type="entry name" value="ZINC FINGER MYM-TYPE PROTEIN 3"/>
    <property type="match status" value="1"/>
</dbReference>
<dbReference type="EMBL" id="FR908153">
    <property type="protein sequence ID" value="CDQ87789.1"/>
    <property type="molecule type" value="Genomic_DNA"/>
</dbReference>
<feature type="domain" description="QRICH1-like" evidence="2">
    <location>
        <begin position="73"/>
        <end position="175"/>
    </location>
</feature>
<protein>
    <recommendedName>
        <fullName evidence="2">QRICH1-like domain-containing protein</fullName>
    </recommendedName>
</protein>
<gene>
    <name evidence="3" type="ORF">GSONMT00028908001</name>
</gene>
<dbReference type="InterPro" id="IPR051284">
    <property type="entry name" value="ZnF_MYMT-QRICH1"/>
</dbReference>
<keyword evidence="1" id="KW-0812">Transmembrane</keyword>
<name>A0A060YEH9_ONCMY</name>
<sequence>MSEIYILSFNLCSVASLDLNPNVDFLFDCGMPPHATSPEQSSNVAVQKGPKRQAMPEMTLHDPLDSQPLGAGLNSSLGVKAWRAWSQSKHSDADDRKQKPLDLLLSSPEELNHGLSQFVQDIVHPRGPCYKPDSIFYLCLGIQQYLLENNRMVNIFTDQLYVTFAQELNKIVNKWLPSNGGFIITFLFIFHTLCMCCIWGVCNVFVCVGCRWSRVSCPGGAPVGV</sequence>
<dbReference type="PANTHER" id="PTHR45736">
    <property type="entry name" value="ZINC FINGER MYM-TYPE PROTEIN"/>
    <property type="match status" value="1"/>
</dbReference>
<reference evidence="3" key="1">
    <citation type="journal article" date="2014" name="Nat. Commun.">
        <title>The rainbow trout genome provides novel insights into evolution after whole-genome duplication in vertebrates.</title>
        <authorList>
            <person name="Berthelot C."/>
            <person name="Brunet F."/>
            <person name="Chalopin D."/>
            <person name="Juanchich A."/>
            <person name="Bernard M."/>
            <person name="Noel B."/>
            <person name="Bento P."/>
            <person name="Da Silva C."/>
            <person name="Labadie K."/>
            <person name="Alberti A."/>
            <person name="Aury J.M."/>
            <person name="Louis A."/>
            <person name="Dehais P."/>
            <person name="Bardou P."/>
            <person name="Montfort J."/>
            <person name="Klopp C."/>
            <person name="Cabau C."/>
            <person name="Gaspin C."/>
            <person name="Thorgaard G.H."/>
            <person name="Boussaha M."/>
            <person name="Quillet E."/>
            <person name="Guyomard R."/>
            <person name="Galiana D."/>
            <person name="Bobe J."/>
            <person name="Volff J.N."/>
            <person name="Genet C."/>
            <person name="Wincker P."/>
            <person name="Jaillon O."/>
            <person name="Roest Crollius H."/>
            <person name="Guiguen Y."/>
        </authorList>
    </citation>
    <scope>NUCLEOTIDE SEQUENCE [LARGE SCALE GENOMIC DNA]</scope>
</reference>
<dbReference type="InterPro" id="IPR057926">
    <property type="entry name" value="QRICH1_dom"/>
</dbReference>
<keyword evidence="1" id="KW-0472">Membrane</keyword>
<evidence type="ECO:0000313" key="4">
    <source>
        <dbReference type="Proteomes" id="UP000193380"/>
    </source>
</evidence>
<dbReference type="Proteomes" id="UP000193380">
    <property type="component" value="Unassembled WGS sequence"/>
</dbReference>
<keyword evidence="1" id="KW-1133">Transmembrane helix</keyword>
<dbReference type="AlphaFoldDB" id="A0A060YEH9"/>
<dbReference type="Pfam" id="PF25561">
    <property type="entry name" value="QRICH1"/>
    <property type="match status" value="1"/>
</dbReference>
<reference evidence="3" key="2">
    <citation type="submission" date="2014-03" db="EMBL/GenBank/DDBJ databases">
        <authorList>
            <person name="Genoscope - CEA"/>
        </authorList>
    </citation>
    <scope>NUCLEOTIDE SEQUENCE</scope>
</reference>
<evidence type="ECO:0000313" key="3">
    <source>
        <dbReference type="EMBL" id="CDQ87789.1"/>
    </source>
</evidence>
<organism evidence="3 4">
    <name type="scientific">Oncorhynchus mykiss</name>
    <name type="common">Rainbow trout</name>
    <name type="synonym">Salmo gairdneri</name>
    <dbReference type="NCBI Taxonomy" id="8022"/>
    <lineage>
        <taxon>Eukaryota</taxon>
        <taxon>Metazoa</taxon>
        <taxon>Chordata</taxon>
        <taxon>Craniata</taxon>
        <taxon>Vertebrata</taxon>
        <taxon>Euteleostomi</taxon>
        <taxon>Actinopterygii</taxon>
        <taxon>Neopterygii</taxon>
        <taxon>Teleostei</taxon>
        <taxon>Protacanthopterygii</taxon>
        <taxon>Salmoniformes</taxon>
        <taxon>Salmonidae</taxon>
        <taxon>Salmoninae</taxon>
        <taxon>Oncorhynchus</taxon>
    </lineage>
</organism>
<feature type="transmembrane region" description="Helical" evidence="1">
    <location>
        <begin position="180"/>
        <end position="201"/>
    </location>
</feature>
<evidence type="ECO:0000259" key="2">
    <source>
        <dbReference type="Pfam" id="PF25561"/>
    </source>
</evidence>